<gene>
    <name evidence="1" type="ORF">R0135_01045</name>
</gene>
<reference evidence="1 2" key="1">
    <citation type="submission" date="2023-10" db="EMBL/GenBank/DDBJ databases">
        <title>Two novel species belonging to the OM43/NOR5 clade.</title>
        <authorList>
            <person name="Park M."/>
        </authorList>
    </citation>
    <scope>NUCLEOTIDE SEQUENCE [LARGE SCALE GENOMIC DNA]</scope>
    <source>
        <strain evidence="1 2">IMCC43200</strain>
    </source>
</reference>
<keyword evidence="2" id="KW-1185">Reference proteome</keyword>
<sequence>MPESVQEYLVGVAKVTLELIADTLLSNSASGVNDELGRDRGNR</sequence>
<evidence type="ECO:0000313" key="1">
    <source>
        <dbReference type="EMBL" id="WOJ93768.1"/>
    </source>
</evidence>
<proteinExistence type="predicted"/>
<evidence type="ECO:0000313" key="2">
    <source>
        <dbReference type="Proteomes" id="UP001626537"/>
    </source>
</evidence>
<dbReference type="RefSeq" id="WP_407348413.1">
    <property type="nucleotide sequence ID" value="NZ_CP136864.1"/>
</dbReference>
<organism evidence="1 2">
    <name type="scientific">Congregibacter variabilis</name>
    <dbReference type="NCBI Taxonomy" id="3081200"/>
    <lineage>
        <taxon>Bacteria</taxon>
        <taxon>Pseudomonadati</taxon>
        <taxon>Pseudomonadota</taxon>
        <taxon>Gammaproteobacteria</taxon>
        <taxon>Cellvibrionales</taxon>
        <taxon>Halieaceae</taxon>
        <taxon>Congregibacter</taxon>
    </lineage>
</organism>
<protein>
    <submittedName>
        <fullName evidence="1">Uncharacterized protein</fullName>
    </submittedName>
</protein>
<dbReference type="Proteomes" id="UP001626537">
    <property type="component" value="Chromosome"/>
</dbReference>
<name>A0ABZ0I419_9GAMM</name>
<dbReference type="EMBL" id="CP136864">
    <property type="protein sequence ID" value="WOJ93768.1"/>
    <property type="molecule type" value="Genomic_DNA"/>
</dbReference>
<accession>A0ABZ0I419</accession>